<dbReference type="AlphaFoldDB" id="A0A0J9GYE4"/>
<protein>
    <submittedName>
        <fullName evidence="5">Positive regulator of L-idonate catabolism</fullName>
    </submittedName>
</protein>
<dbReference type="SUPFAM" id="SSF53822">
    <property type="entry name" value="Periplasmic binding protein-like I"/>
    <property type="match status" value="1"/>
</dbReference>
<dbReference type="InterPro" id="IPR010982">
    <property type="entry name" value="Lambda_DNA-bd_dom_sf"/>
</dbReference>
<dbReference type="Gene3D" id="3.40.50.2300">
    <property type="match status" value="2"/>
</dbReference>
<name>A0A0J9GYE4_9RHOB</name>
<evidence type="ECO:0000313" key="5">
    <source>
        <dbReference type="EMBL" id="KMW58498.1"/>
    </source>
</evidence>
<keyword evidence="3" id="KW-0804">Transcription</keyword>
<dbReference type="STRING" id="1675527.AIOL_003473"/>
<comment type="caution">
    <text evidence="5">The sequence shown here is derived from an EMBL/GenBank/DDBJ whole genome shotgun (WGS) entry which is preliminary data.</text>
</comment>
<dbReference type="Pfam" id="PF00356">
    <property type="entry name" value="LacI"/>
    <property type="match status" value="1"/>
</dbReference>
<dbReference type="GO" id="GO:0000976">
    <property type="term" value="F:transcription cis-regulatory region binding"/>
    <property type="evidence" value="ECO:0007669"/>
    <property type="project" value="TreeGrafter"/>
</dbReference>
<dbReference type="Proteomes" id="UP000037178">
    <property type="component" value="Unassembled WGS sequence"/>
</dbReference>
<dbReference type="Gene3D" id="1.10.260.40">
    <property type="entry name" value="lambda repressor-like DNA-binding domains"/>
    <property type="match status" value="1"/>
</dbReference>
<dbReference type="PROSITE" id="PS00356">
    <property type="entry name" value="HTH_LACI_1"/>
    <property type="match status" value="1"/>
</dbReference>
<dbReference type="SMART" id="SM00354">
    <property type="entry name" value="HTH_LACI"/>
    <property type="match status" value="1"/>
</dbReference>
<dbReference type="PROSITE" id="PS50932">
    <property type="entry name" value="HTH_LACI_2"/>
    <property type="match status" value="1"/>
</dbReference>
<evidence type="ECO:0000313" key="6">
    <source>
        <dbReference type="Proteomes" id="UP000037178"/>
    </source>
</evidence>
<evidence type="ECO:0000259" key="4">
    <source>
        <dbReference type="PROSITE" id="PS50932"/>
    </source>
</evidence>
<reference evidence="5 6" key="1">
    <citation type="submission" date="2015-06" db="EMBL/GenBank/DDBJ databases">
        <title>Draft genome sequence of an Alphaproteobacteria species associated to the Mediterranean sponge Oscarella lobularis.</title>
        <authorList>
            <person name="Jourda C."/>
            <person name="Santini S."/>
            <person name="Claverie J.-M."/>
        </authorList>
    </citation>
    <scope>NUCLEOTIDE SEQUENCE [LARGE SCALE GENOMIC DNA]</scope>
    <source>
        <strain evidence="5">IGS</strain>
    </source>
</reference>
<dbReference type="OrthoDB" id="7170131at2"/>
<dbReference type="EMBL" id="LFTY01000002">
    <property type="protein sequence ID" value="KMW58498.1"/>
    <property type="molecule type" value="Genomic_DNA"/>
</dbReference>
<keyword evidence="6" id="KW-1185">Reference proteome</keyword>
<dbReference type="InterPro" id="IPR046335">
    <property type="entry name" value="LacI/GalR-like_sensor"/>
</dbReference>
<keyword evidence="2" id="KW-0238">DNA-binding</keyword>
<accession>A0A0J9GYE4</accession>
<dbReference type="PATRIC" id="fig|1675527.3.peg.3634"/>
<evidence type="ECO:0000256" key="3">
    <source>
        <dbReference type="ARBA" id="ARBA00023163"/>
    </source>
</evidence>
<dbReference type="PANTHER" id="PTHR30146:SF33">
    <property type="entry name" value="TRANSCRIPTIONAL REGULATOR"/>
    <property type="match status" value="1"/>
</dbReference>
<dbReference type="RefSeq" id="WP_049644099.1">
    <property type="nucleotide sequence ID" value="NZ_LFTY01000002.1"/>
</dbReference>
<keyword evidence="1" id="KW-0805">Transcription regulation</keyword>
<dbReference type="InterPro" id="IPR000843">
    <property type="entry name" value="HTH_LacI"/>
</dbReference>
<organism evidence="5 6">
    <name type="scientific">Candidatus Rhodobacter oscarellae</name>
    <dbReference type="NCBI Taxonomy" id="1675527"/>
    <lineage>
        <taxon>Bacteria</taxon>
        <taxon>Pseudomonadati</taxon>
        <taxon>Pseudomonadota</taxon>
        <taxon>Alphaproteobacteria</taxon>
        <taxon>Rhodobacterales</taxon>
        <taxon>Rhodobacter group</taxon>
        <taxon>Rhodobacter</taxon>
    </lineage>
</organism>
<proteinExistence type="predicted"/>
<evidence type="ECO:0000256" key="2">
    <source>
        <dbReference type="ARBA" id="ARBA00023125"/>
    </source>
</evidence>
<dbReference type="CDD" id="cd01392">
    <property type="entry name" value="HTH_LacI"/>
    <property type="match status" value="1"/>
</dbReference>
<feature type="domain" description="HTH lacI-type" evidence="4">
    <location>
        <begin position="5"/>
        <end position="59"/>
    </location>
</feature>
<dbReference type="PANTHER" id="PTHR30146">
    <property type="entry name" value="LACI-RELATED TRANSCRIPTIONAL REPRESSOR"/>
    <property type="match status" value="1"/>
</dbReference>
<dbReference type="InterPro" id="IPR028082">
    <property type="entry name" value="Peripla_BP_I"/>
</dbReference>
<sequence length="334" mass="35215">MAAPVTMRDVADAAGVSPMTVSRALRDDASVKPETRRRIRETADRLGYVYASTARAFRSGQSGFVAVTLPSINNANFAETHSGLLDAFSETGLQVLLGITGYSVAEEERLVRELVKRQPEAIVLTGGRHTAATQQLVSALSIPTLEIWDQPEAPLEHVVGFSNAAAMGELVRHLAGQGRRRIGFLGAEAGSDLRGDARRMGAVRAAQEFGLPEIREIKIGPAPVSMTQSAEAVARMGASLDALDALICVSDPVAYGALSACQRLGVAVPEALAVTGFGGFEIAAVSHPRLTTVNVNAYAIGAQAGQLILEALRGEAREARRIDTGYRLVAGETS</sequence>
<gene>
    <name evidence="5" type="ORF">AIOL_003473</name>
</gene>
<evidence type="ECO:0000256" key="1">
    <source>
        <dbReference type="ARBA" id="ARBA00023015"/>
    </source>
</evidence>
<dbReference type="GO" id="GO:0003700">
    <property type="term" value="F:DNA-binding transcription factor activity"/>
    <property type="evidence" value="ECO:0007669"/>
    <property type="project" value="TreeGrafter"/>
</dbReference>
<dbReference type="SUPFAM" id="SSF47413">
    <property type="entry name" value="lambda repressor-like DNA-binding domains"/>
    <property type="match status" value="1"/>
</dbReference>
<dbReference type="CDD" id="cd01575">
    <property type="entry name" value="PBP1_GntR"/>
    <property type="match status" value="1"/>
</dbReference>
<dbReference type="Pfam" id="PF13377">
    <property type="entry name" value="Peripla_BP_3"/>
    <property type="match status" value="1"/>
</dbReference>